<dbReference type="EMBL" id="BNCF01000015">
    <property type="protein sequence ID" value="GHE41073.1"/>
    <property type="molecule type" value="Genomic_DNA"/>
</dbReference>
<name>A0A918Z8X9_9GAMM</name>
<accession>A0A918Z8X9</accession>
<evidence type="ECO:0000259" key="2">
    <source>
        <dbReference type="Pfam" id="PF14346"/>
    </source>
</evidence>
<reference evidence="3" key="1">
    <citation type="journal article" date="2014" name="Int. J. Syst. Evol. Microbiol.">
        <title>Complete genome sequence of Corynebacterium casei LMG S-19264T (=DSM 44701T), isolated from a smear-ripened cheese.</title>
        <authorList>
            <consortium name="US DOE Joint Genome Institute (JGI-PGF)"/>
            <person name="Walter F."/>
            <person name="Albersmeier A."/>
            <person name="Kalinowski J."/>
            <person name="Ruckert C."/>
        </authorList>
    </citation>
    <scope>NUCLEOTIDE SEQUENCE</scope>
    <source>
        <strain evidence="3">KCTC 32020</strain>
    </source>
</reference>
<comment type="caution">
    <text evidence="3">The sequence shown here is derived from an EMBL/GenBank/DDBJ whole genome shotgun (WGS) entry which is preliminary data.</text>
</comment>
<proteinExistence type="predicted"/>
<keyword evidence="1" id="KW-0732">Signal</keyword>
<feature type="signal peptide" evidence="1">
    <location>
        <begin position="1"/>
        <end position="15"/>
    </location>
</feature>
<keyword evidence="4" id="KW-1185">Reference proteome</keyword>
<feature type="chain" id="PRO_5037104390" evidence="1">
    <location>
        <begin position="16"/>
        <end position="113"/>
    </location>
</feature>
<organism evidence="3 4">
    <name type="scientific">Vulcaniibacterium thermophilum</name>
    <dbReference type="NCBI Taxonomy" id="1169913"/>
    <lineage>
        <taxon>Bacteria</taxon>
        <taxon>Pseudomonadati</taxon>
        <taxon>Pseudomonadota</taxon>
        <taxon>Gammaproteobacteria</taxon>
        <taxon>Lysobacterales</taxon>
        <taxon>Lysobacteraceae</taxon>
        <taxon>Vulcaniibacterium</taxon>
    </lineage>
</organism>
<evidence type="ECO:0000313" key="3">
    <source>
        <dbReference type="EMBL" id="GHE41073.1"/>
    </source>
</evidence>
<dbReference type="InterPro" id="IPR025511">
    <property type="entry name" value="DUF4398"/>
</dbReference>
<dbReference type="Gene3D" id="1.20.1270.390">
    <property type="match status" value="1"/>
</dbReference>
<evidence type="ECO:0000256" key="1">
    <source>
        <dbReference type="SAM" id="SignalP"/>
    </source>
</evidence>
<reference evidence="3" key="2">
    <citation type="submission" date="2020-09" db="EMBL/GenBank/DDBJ databases">
        <authorList>
            <person name="Sun Q."/>
            <person name="Kim S."/>
        </authorList>
    </citation>
    <scope>NUCLEOTIDE SEQUENCE</scope>
    <source>
        <strain evidence="3">KCTC 32020</strain>
    </source>
</reference>
<dbReference type="AlphaFoldDB" id="A0A918Z8X9"/>
<dbReference type="RefSeq" id="WP_229814958.1">
    <property type="nucleotide sequence ID" value="NZ_BNCF01000015.1"/>
</dbReference>
<gene>
    <name evidence="3" type="primary">uptD</name>
    <name evidence="3" type="ORF">GCM10007167_23750</name>
</gene>
<sequence length="113" mass="12061">MLSALILGFVMVAQAATPAPLPEVAGAQEAIARAEQADADQYASLEIAAARGALQRAQQARRKDDARAEARAAAADADLAYFKSREAVLNAQVTQRRAEIAELRERLQTGEGR</sequence>
<protein>
    <submittedName>
        <fullName evidence="3">Membrane protein</fullName>
    </submittedName>
</protein>
<feature type="domain" description="DUF4398" evidence="2">
    <location>
        <begin position="22"/>
        <end position="95"/>
    </location>
</feature>
<evidence type="ECO:0000313" key="4">
    <source>
        <dbReference type="Proteomes" id="UP000636453"/>
    </source>
</evidence>
<dbReference type="Pfam" id="PF14346">
    <property type="entry name" value="DUF4398"/>
    <property type="match status" value="1"/>
</dbReference>
<dbReference type="Proteomes" id="UP000636453">
    <property type="component" value="Unassembled WGS sequence"/>
</dbReference>